<proteinExistence type="predicted"/>
<reference evidence="2" key="1">
    <citation type="submission" date="2020-05" db="EMBL/GenBank/DDBJ databases">
        <authorList>
            <person name="Chiriac C."/>
            <person name="Salcher M."/>
            <person name="Ghai R."/>
            <person name="Kavagutti S V."/>
        </authorList>
    </citation>
    <scope>NUCLEOTIDE SEQUENCE</scope>
</reference>
<accession>A0A6J7K8K0</accession>
<sequence length="485" mass="51037">MSSHAGNPFDSGAGGALAELALAASTSSHCHVIIEVTSHLNQRWARSSLTTNGSTTDITVTAIAFAARPNGIATASVTESVSDVEGVLATVRAADAVALLASPAEDASPFAVPSVDADFDVSAVMLSPDVLTAPTAHLGELIAWGRSNGIELFGYLERESTTTWLATSSGVRRRYCAPADRLEITAKSHARTRSTWHGYAAVDLADGDWNRLRSDITTALDWQATSIAVTPGRHDALLSPSAIGDFVIDLYWSAGARDAAEGRSAFHDEHADSKTRIGQLVAAPGVFVTSDPDDPLVPTAPFAVTSTSGRMSSVFDNGRSLDRTDWIRDGRLDSLIATGADSARLGIGQAPIIDTIRLEARSDSVSADSVSADSVSADSVSELATRLGDGLMLTCVWYNRTVDPQTMLLTGLTRDGVYVVRGGEVIGASSNFRFNDSPLSMLNRITASTASGRTLPREMADYANNVAMPAVVVDGMNFTSLSDAR</sequence>
<dbReference type="Pfam" id="PF19289">
    <property type="entry name" value="PmbA_TldD_3rd"/>
    <property type="match status" value="1"/>
</dbReference>
<gene>
    <name evidence="2" type="ORF">UFOPK3772_01520</name>
</gene>
<evidence type="ECO:0000259" key="1">
    <source>
        <dbReference type="Pfam" id="PF19289"/>
    </source>
</evidence>
<dbReference type="GO" id="GO:0006508">
    <property type="term" value="P:proteolysis"/>
    <property type="evidence" value="ECO:0007669"/>
    <property type="project" value="InterPro"/>
</dbReference>
<dbReference type="PANTHER" id="PTHR43666">
    <property type="entry name" value="TLDD PROTEIN"/>
    <property type="match status" value="1"/>
</dbReference>
<dbReference type="AlphaFoldDB" id="A0A6J7K8K0"/>
<dbReference type="PANTHER" id="PTHR43666:SF1">
    <property type="entry name" value="CONSERVED PROTEIN"/>
    <property type="match status" value="1"/>
</dbReference>
<organism evidence="2">
    <name type="scientific">freshwater metagenome</name>
    <dbReference type="NCBI Taxonomy" id="449393"/>
    <lineage>
        <taxon>unclassified sequences</taxon>
        <taxon>metagenomes</taxon>
        <taxon>ecological metagenomes</taxon>
    </lineage>
</organism>
<dbReference type="GO" id="GO:0008237">
    <property type="term" value="F:metallopeptidase activity"/>
    <property type="evidence" value="ECO:0007669"/>
    <property type="project" value="InterPro"/>
</dbReference>
<evidence type="ECO:0000313" key="2">
    <source>
        <dbReference type="EMBL" id="CAB4950662.1"/>
    </source>
</evidence>
<dbReference type="EMBL" id="CAFBNE010000044">
    <property type="protein sequence ID" value="CAB4950662.1"/>
    <property type="molecule type" value="Genomic_DNA"/>
</dbReference>
<protein>
    <submittedName>
        <fullName evidence="2">Unannotated protein</fullName>
    </submittedName>
</protein>
<dbReference type="InterPro" id="IPR036059">
    <property type="entry name" value="TldD/PmbA_sf"/>
</dbReference>
<name>A0A6J7K8K0_9ZZZZ</name>
<feature type="domain" description="Metalloprotease TldD/E C-terminal" evidence="1">
    <location>
        <begin position="232"/>
        <end position="479"/>
    </location>
</feature>
<dbReference type="SUPFAM" id="SSF111283">
    <property type="entry name" value="Putative modulator of DNA gyrase, PmbA/TldD"/>
    <property type="match status" value="1"/>
</dbReference>
<dbReference type="InterPro" id="IPR045569">
    <property type="entry name" value="Metalloprtase-TldD/E_C"/>
</dbReference>